<protein>
    <submittedName>
        <fullName evidence="1">DRTGG domain protein</fullName>
    </submittedName>
</protein>
<reference evidence="1 2" key="1">
    <citation type="submission" date="2012-10" db="EMBL/GenBank/DDBJ databases">
        <title>Genome sequence of Vibrio Cholerae HENC-02.</title>
        <authorList>
            <person name="Eppinger M."/>
            <person name="Hasan N.A."/>
            <person name="Sengamalay N."/>
            <person name="Hine E."/>
            <person name="Su Q."/>
            <person name="Daugherty S.C."/>
            <person name="Young S."/>
            <person name="Sadzewicz L."/>
            <person name="Tallon L."/>
            <person name="Cebula T.A."/>
            <person name="Ravel J."/>
            <person name="Colwell R.R."/>
        </authorList>
    </citation>
    <scope>NUCLEOTIDE SEQUENCE [LARGE SCALE GENOMIC DNA]</scope>
    <source>
        <strain evidence="1 2">HENC-02</strain>
    </source>
</reference>
<dbReference type="Proteomes" id="UP000008367">
    <property type="component" value="Unassembled WGS sequence"/>
</dbReference>
<gene>
    <name evidence="1" type="ORF">VCHENC02_4032B</name>
</gene>
<organism evidence="1 2">
    <name type="scientific">Vibrio harveyi</name>
    <name type="common">Beneckea harveyi</name>
    <dbReference type="NCBI Taxonomy" id="669"/>
    <lineage>
        <taxon>Bacteria</taxon>
        <taxon>Pseudomonadati</taxon>
        <taxon>Pseudomonadota</taxon>
        <taxon>Gammaproteobacteria</taxon>
        <taxon>Vibrionales</taxon>
        <taxon>Vibrionaceae</taxon>
        <taxon>Vibrio</taxon>
    </lineage>
</organism>
<sequence length="17" mass="1641">SSTSTLLVTSTVTGSSL</sequence>
<feature type="non-terminal residue" evidence="1">
    <location>
        <position position="1"/>
    </location>
</feature>
<accession>A0A454CUY5</accession>
<comment type="caution">
    <text evidence="1">The sequence shown here is derived from an EMBL/GenBank/DDBJ whole genome shotgun (WGS) entry which is preliminary data.</text>
</comment>
<dbReference type="AlphaFoldDB" id="A0A454CUY5"/>
<name>A0A454CUY5_VIBHA</name>
<evidence type="ECO:0000313" key="2">
    <source>
        <dbReference type="Proteomes" id="UP000008367"/>
    </source>
</evidence>
<dbReference type="EMBL" id="AJSR01001732">
    <property type="protein sequence ID" value="EKM30227.1"/>
    <property type="molecule type" value="Genomic_DNA"/>
</dbReference>
<evidence type="ECO:0000313" key="1">
    <source>
        <dbReference type="EMBL" id="EKM30227.1"/>
    </source>
</evidence>
<proteinExistence type="predicted"/>